<feature type="compositionally biased region" description="Acidic residues" evidence="6">
    <location>
        <begin position="215"/>
        <end position="231"/>
    </location>
</feature>
<protein>
    <recommendedName>
        <fullName evidence="3">Protein GrpE</fullName>
    </recommendedName>
    <alternativeName>
        <fullName evidence="3">HSP-70 cofactor</fullName>
    </alternativeName>
</protein>
<evidence type="ECO:0000313" key="7">
    <source>
        <dbReference type="EMBL" id="MFC5366083.1"/>
    </source>
</evidence>
<dbReference type="SUPFAM" id="SSF58014">
    <property type="entry name" value="Coiled-coil domain of nucleotide exchange factor GrpE"/>
    <property type="match status" value="1"/>
</dbReference>
<dbReference type="Gene3D" id="2.30.22.10">
    <property type="entry name" value="Head domain of nucleotide exchange factor GrpE"/>
    <property type="match status" value="1"/>
</dbReference>
<feature type="coiled-coil region" evidence="5">
    <location>
        <begin position="54"/>
        <end position="102"/>
    </location>
</feature>
<dbReference type="InterPro" id="IPR013805">
    <property type="entry name" value="GrpE_CC"/>
</dbReference>
<name>A0ABD5R835_9EURY</name>
<feature type="region of interest" description="Disordered" evidence="6">
    <location>
        <begin position="1"/>
        <end position="36"/>
    </location>
</feature>
<comment type="similarity">
    <text evidence="1 3 4">Belongs to the GrpE family.</text>
</comment>
<dbReference type="AlphaFoldDB" id="A0ABD5R835"/>
<organism evidence="7 8">
    <name type="scientific">Salinirubrum litoreum</name>
    <dbReference type="NCBI Taxonomy" id="1126234"/>
    <lineage>
        <taxon>Archaea</taxon>
        <taxon>Methanobacteriati</taxon>
        <taxon>Methanobacteriota</taxon>
        <taxon>Stenosarchaea group</taxon>
        <taxon>Halobacteria</taxon>
        <taxon>Halobacteriales</taxon>
        <taxon>Haloferacaceae</taxon>
        <taxon>Salinirubrum</taxon>
    </lineage>
</organism>
<reference evidence="7 8" key="1">
    <citation type="journal article" date="2019" name="Int. J. Syst. Evol. Microbiol.">
        <title>The Global Catalogue of Microorganisms (GCM) 10K type strain sequencing project: providing services to taxonomists for standard genome sequencing and annotation.</title>
        <authorList>
            <consortium name="The Broad Institute Genomics Platform"/>
            <consortium name="The Broad Institute Genome Sequencing Center for Infectious Disease"/>
            <person name="Wu L."/>
            <person name="Ma J."/>
        </authorList>
    </citation>
    <scope>NUCLEOTIDE SEQUENCE [LARGE SCALE GENOMIC DNA]</scope>
    <source>
        <strain evidence="7 8">CGMCC 1.12237</strain>
    </source>
</reference>
<dbReference type="InterPro" id="IPR000740">
    <property type="entry name" value="GrpE"/>
</dbReference>
<dbReference type="PRINTS" id="PR00773">
    <property type="entry name" value="GRPEPROTEIN"/>
</dbReference>
<keyword evidence="2 3" id="KW-0143">Chaperone</keyword>
<comment type="caution">
    <text evidence="7">The sequence shown here is derived from an EMBL/GenBank/DDBJ whole genome shotgun (WGS) entry which is preliminary data.</text>
</comment>
<dbReference type="Proteomes" id="UP001596201">
    <property type="component" value="Unassembled WGS sequence"/>
</dbReference>
<dbReference type="PANTHER" id="PTHR21237:SF23">
    <property type="entry name" value="GRPE PROTEIN HOMOLOG, MITOCHONDRIAL"/>
    <property type="match status" value="1"/>
</dbReference>
<dbReference type="CDD" id="cd00446">
    <property type="entry name" value="GrpE"/>
    <property type="match status" value="1"/>
</dbReference>
<gene>
    <name evidence="3" type="primary">grpE</name>
    <name evidence="7" type="ORF">ACFPJ5_03975</name>
</gene>
<evidence type="ECO:0000256" key="4">
    <source>
        <dbReference type="RuleBase" id="RU004478"/>
    </source>
</evidence>
<dbReference type="HAMAP" id="MF_01151">
    <property type="entry name" value="GrpE"/>
    <property type="match status" value="1"/>
</dbReference>
<comment type="subunit">
    <text evidence="3">Homodimer.</text>
</comment>
<evidence type="ECO:0000256" key="1">
    <source>
        <dbReference type="ARBA" id="ARBA00009054"/>
    </source>
</evidence>
<evidence type="ECO:0000256" key="5">
    <source>
        <dbReference type="SAM" id="Coils"/>
    </source>
</evidence>
<comment type="subcellular location">
    <subcellularLocation>
        <location evidence="3">Cytoplasm</location>
    </subcellularLocation>
</comment>
<evidence type="ECO:0000256" key="3">
    <source>
        <dbReference type="HAMAP-Rule" id="MF_01151"/>
    </source>
</evidence>
<evidence type="ECO:0000313" key="8">
    <source>
        <dbReference type="Proteomes" id="UP001596201"/>
    </source>
</evidence>
<dbReference type="PANTHER" id="PTHR21237">
    <property type="entry name" value="GRPE PROTEIN"/>
    <property type="match status" value="1"/>
</dbReference>
<dbReference type="Pfam" id="PF01025">
    <property type="entry name" value="GrpE"/>
    <property type="match status" value="1"/>
</dbReference>
<dbReference type="EMBL" id="JBHSKX010000001">
    <property type="protein sequence ID" value="MFC5366083.1"/>
    <property type="molecule type" value="Genomic_DNA"/>
</dbReference>
<sequence length="231" mass="25038">MTEDADETAGTAETADTETDADPASDGGATELAVDPDDVIARAEDADPALADDVRELVDRVAELESELADRDEEIEDLEGRLKRKQADFQNYKKRAKKRQDQIRDTATEDFVERVVPVRDNLVRALDQPEGADIRGGVESTLAEFDRVLEEEGVEVIDPQPGEDVDPQRHEVMMRTGSDQPEDTVASTFEAGYEMGGSVIRAAKITVSDGPAEGETGDDGPAEETTDADAE</sequence>
<feature type="region of interest" description="Disordered" evidence="6">
    <location>
        <begin position="206"/>
        <end position="231"/>
    </location>
</feature>
<dbReference type="GO" id="GO:0005737">
    <property type="term" value="C:cytoplasm"/>
    <property type="evidence" value="ECO:0007669"/>
    <property type="project" value="UniProtKB-SubCell"/>
</dbReference>
<proteinExistence type="inferred from homology"/>
<evidence type="ECO:0000256" key="2">
    <source>
        <dbReference type="ARBA" id="ARBA00023186"/>
    </source>
</evidence>
<dbReference type="Gene3D" id="3.90.20.20">
    <property type="match status" value="1"/>
</dbReference>
<keyword evidence="5" id="KW-0175">Coiled coil</keyword>
<keyword evidence="8" id="KW-1185">Reference proteome</keyword>
<dbReference type="RefSeq" id="WP_227228556.1">
    <property type="nucleotide sequence ID" value="NZ_JAJCVJ010000001.1"/>
</dbReference>
<comment type="function">
    <text evidence="3">Participates actively in the response to hyperosmotic and heat shock by preventing the aggregation of stress-denatured proteins, in association with DnaK and GrpE. It is the nucleotide exchange factor for DnaK and may function as a thermosensor. Unfolded proteins bind initially to DnaJ; upon interaction with the DnaJ-bound protein, DnaK hydrolyzes its bound ATP, resulting in the formation of a stable complex. GrpE releases ADP from DnaK; ATP binding to DnaK triggers the release of the substrate protein, thus completing the reaction cycle. Several rounds of ATP-dependent interactions between DnaJ, DnaK and GrpE are required for fully efficient folding.</text>
</comment>
<dbReference type="SUPFAM" id="SSF51064">
    <property type="entry name" value="Head domain of nucleotide exchange factor GrpE"/>
    <property type="match status" value="1"/>
</dbReference>
<dbReference type="InterPro" id="IPR009012">
    <property type="entry name" value="GrpE_head"/>
</dbReference>
<evidence type="ECO:0000256" key="6">
    <source>
        <dbReference type="SAM" id="MobiDB-lite"/>
    </source>
</evidence>
<keyword evidence="3" id="KW-0346">Stress response</keyword>
<keyword evidence="3" id="KW-0963">Cytoplasm</keyword>
<accession>A0ABD5R835</accession>